<dbReference type="EMBL" id="LAZR01067132">
    <property type="protein sequence ID" value="KKK52216.1"/>
    <property type="molecule type" value="Genomic_DNA"/>
</dbReference>
<protein>
    <submittedName>
        <fullName evidence="2">Uncharacterized protein</fullName>
    </submittedName>
</protein>
<name>A0A0F8YW18_9ZZZZ</name>
<dbReference type="AlphaFoldDB" id="A0A0F8YW18"/>
<evidence type="ECO:0000313" key="2">
    <source>
        <dbReference type="EMBL" id="KKK52216.1"/>
    </source>
</evidence>
<feature type="non-terminal residue" evidence="2">
    <location>
        <position position="129"/>
    </location>
</feature>
<reference evidence="2" key="1">
    <citation type="journal article" date="2015" name="Nature">
        <title>Complex archaea that bridge the gap between prokaryotes and eukaryotes.</title>
        <authorList>
            <person name="Spang A."/>
            <person name="Saw J.H."/>
            <person name="Jorgensen S.L."/>
            <person name="Zaremba-Niedzwiedzka K."/>
            <person name="Martijn J."/>
            <person name="Lind A.E."/>
            <person name="van Eijk R."/>
            <person name="Schleper C."/>
            <person name="Guy L."/>
            <person name="Ettema T.J."/>
        </authorList>
    </citation>
    <scope>NUCLEOTIDE SEQUENCE</scope>
</reference>
<gene>
    <name evidence="2" type="ORF">LCGC14_3107160</name>
</gene>
<feature type="region of interest" description="Disordered" evidence="1">
    <location>
        <begin position="109"/>
        <end position="129"/>
    </location>
</feature>
<accession>A0A0F8YW18</accession>
<evidence type="ECO:0000256" key="1">
    <source>
        <dbReference type="SAM" id="MobiDB-lite"/>
    </source>
</evidence>
<comment type="caution">
    <text evidence="2">The sequence shown here is derived from an EMBL/GenBank/DDBJ whole genome shotgun (WGS) entry which is preliminary data.</text>
</comment>
<proteinExistence type="predicted"/>
<organism evidence="2">
    <name type="scientific">marine sediment metagenome</name>
    <dbReference type="NCBI Taxonomy" id="412755"/>
    <lineage>
        <taxon>unclassified sequences</taxon>
        <taxon>metagenomes</taxon>
        <taxon>ecological metagenomes</taxon>
    </lineage>
</organism>
<sequence length="129" mass="14443">MTMKTLLGVLALAVVALSPAQGAPPAGRVILDETAYCRAYHQFGWDRIDAGVLKAEGEKILGPTRLKKLRREVKRLHKGHNIDWSKTDWRDHAVFRLVTISHSLEGSVDRLNASRTPPPPPDWQRPGFD</sequence>